<dbReference type="SUPFAM" id="SSF102522">
    <property type="entry name" value="Bacterial fluorinating enzyme, N-terminal domain"/>
    <property type="match status" value="1"/>
</dbReference>
<comment type="similarity">
    <text evidence="2">Belongs to the SAM hydrolase / SAM-dependent halogenase family.</text>
</comment>
<dbReference type="PIRSF" id="PIRSF006779">
    <property type="entry name" value="UCP006779"/>
    <property type="match status" value="1"/>
</dbReference>
<dbReference type="InterPro" id="IPR002747">
    <property type="entry name" value="SAM_OH_AdoTrfase"/>
</dbReference>
<dbReference type="Pfam" id="PF20257">
    <property type="entry name" value="SAM_HAT_C"/>
    <property type="match status" value="1"/>
</dbReference>
<dbReference type="SUPFAM" id="SSF101852">
    <property type="entry name" value="Bacterial fluorinating enzyme, C-terminal domain"/>
    <property type="match status" value="1"/>
</dbReference>
<gene>
    <name evidence="5" type="ORF">ENT87_08745</name>
    <name evidence="6" type="ORF">ENU30_07940</name>
</gene>
<reference evidence="6" key="1">
    <citation type="journal article" date="2020" name="mSystems">
        <title>Genome- and Community-Level Interaction Insights into Carbon Utilization and Element Cycling Functions of Hydrothermarchaeota in Hydrothermal Sediment.</title>
        <authorList>
            <person name="Zhou Z."/>
            <person name="Liu Y."/>
            <person name="Xu W."/>
            <person name="Pan J."/>
            <person name="Luo Z.H."/>
            <person name="Li M."/>
        </authorList>
    </citation>
    <scope>NUCLEOTIDE SEQUENCE [LARGE SCALE GENOMIC DNA]</scope>
    <source>
        <strain evidence="5">SpSt-618</strain>
        <strain evidence="6">SpSt-657</strain>
    </source>
</reference>
<name>A0A7J3JT75_9CREN</name>
<dbReference type="PANTHER" id="PTHR35092:SF1">
    <property type="entry name" value="CHLORINASE MJ1651"/>
    <property type="match status" value="1"/>
</dbReference>
<organism evidence="6">
    <name type="scientific">Ignisphaera aggregans</name>
    <dbReference type="NCBI Taxonomy" id="334771"/>
    <lineage>
        <taxon>Archaea</taxon>
        <taxon>Thermoproteota</taxon>
        <taxon>Thermoprotei</taxon>
        <taxon>Desulfurococcales</taxon>
        <taxon>Desulfurococcaceae</taxon>
        <taxon>Ignisphaera</taxon>
    </lineage>
</organism>
<evidence type="ECO:0008006" key="7">
    <source>
        <dbReference type="Google" id="ProtNLM"/>
    </source>
</evidence>
<protein>
    <recommendedName>
        <fullName evidence="7">SAM-dependent chlorinase/fluorinase</fullName>
    </recommendedName>
</protein>
<dbReference type="PANTHER" id="PTHR35092">
    <property type="entry name" value="CHLORINASE MJ1651"/>
    <property type="match status" value="1"/>
</dbReference>
<dbReference type="InterPro" id="IPR046470">
    <property type="entry name" value="SAM_HAT_C"/>
</dbReference>
<dbReference type="Gene3D" id="2.40.30.90">
    <property type="entry name" value="Bacterial fluorinating enzyme like"/>
    <property type="match status" value="1"/>
</dbReference>
<proteinExistence type="inferred from homology"/>
<evidence type="ECO:0000259" key="3">
    <source>
        <dbReference type="Pfam" id="PF01887"/>
    </source>
</evidence>
<dbReference type="InterPro" id="IPR046469">
    <property type="entry name" value="SAM_HAT_N"/>
</dbReference>
<accession>A0A7J3JT75</accession>
<feature type="domain" description="S-adenosyl-l-methionine hydroxide adenosyltransferase C-terminal" evidence="4">
    <location>
        <begin position="180"/>
        <end position="269"/>
    </location>
</feature>
<dbReference type="InterPro" id="IPR023228">
    <property type="entry name" value="SAM_OH_AdoTrfase_N_sf"/>
</dbReference>
<dbReference type="Pfam" id="PF01887">
    <property type="entry name" value="SAM_HAT_N"/>
    <property type="match status" value="1"/>
</dbReference>
<keyword evidence="1" id="KW-0949">S-adenosyl-L-methionine</keyword>
<evidence type="ECO:0000256" key="2">
    <source>
        <dbReference type="ARBA" id="ARBA00024035"/>
    </source>
</evidence>
<dbReference type="EMBL" id="DTAI01000256">
    <property type="protein sequence ID" value="HGN37613.1"/>
    <property type="molecule type" value="Genomic_DNA"/>
</dbReference>
<evidence type="ECO:0000313" key="5">
    <source>
        <dbReference type="EMBL" id="HGN37613.1"/>
    </source>
</evidence>
<evidence type="ECO:0000256" key="1">
    <source>
        <dbReference type="ARBA" id="ARBA00022691"/>
    </source>
</evidence>
<evidence type="ECO:0000259" key="4">
    <source>
        <dbReference type="Pfam" id="PF20257"/>
    </source>
</evidence>
<dbReference type="AlphaFoldDB" id="A0A7J3JT75"/>
<sequence>MKKPCGIVAILTDFGCNDYYVAAMKGVILDVCRDVEIVDITHSIENFNLYQAAFTLYASHRYFPEGTVFLAVVDPGVGSSRMAILIVSKRYYFIGPDNGILTPAAKYDGIEKVYMIENDVYFRKPVSKSFHGRDIFAPVAARIACGLEPFRVGRELDVNKLHNINIELFMEKSDDCVVLKVIYIDRFGNVMLSHNFRNVIETLNVDVGDDVYVYAGGDRILKAKILEVFSHGAPNDLILYENSLQLAELAVNLGSAKSLLSVNNDDSIRICKYGY</sequence>
<dbReference type="InterPro" id="IPR023227">
    <property type="entry name" value="SAM_OH_AdoTrfase_C_sf"/>
</dbReference>
<feature type="domain" description="S-adenosyl-l-methionine hydroxide adenosyltransferase N-terminal" evidence="3">
    <location>
        <begin position="8"/>
        <end position="150"/>
    </location>
</feature>
<comment type="caution">
    <text evidence="6">The sequence shown here is derived from an EMBL/GenBank/DDBJ whole genome shotgun (WGS) entry which is preliminary data.</text>
</comment>
<dbReference type="EMBL" id="DTBZ01000150">
    <property type="protein sequence ID" value="HGQ18884.1"/>
    <property type="molecule type" value="Genomic_DNA"/>
</dbReference>
<evidence type="ECO:0000313" key="6">
    <source>
        <dbReference type="EMBL" id="HGQ18884.1"/>
    </source>
</evidence>
<dbReference type="Gene3D" id="3.40.50.10790">
    <property type="entry name" value="S-adenosyl-l-methionine hydroxide adenosyltransferase, N-terminal"/>
    <property type="match status" value="1"/>
</dbReference>